<keyword evidence="3" id="KW-1185">Reference proteome</keyword>
<sequence>MEPNAPRIAVVYATGQGSTREISEFIGAVLANRGAGVEVADIERAPDLSRFDAVVLGSAVHDRAFLPAATAFVRHHHHQLAERKVWLFSVGIDAALRGPIGRRVARHVPESIAALRDSISAHDYRAFAGHYERVGVDLPARLRYRLLGGLRYGDLRDWTAIAAWADSIADTLRLAVSRTSVIHP</sequence>
<gene>
    <name evidence="2" type="ORF">BJY24_005651</name>
</gene>
<organism evidence="2 3">
    <name type="scientific">Nocardia transvalensis</name>
    <dbReference type="NCBI Taxonomy" id="37333"/>
    <lineage>
        <taxon>Bacteria</taxon>
        <taxon>Bacillati</taxon>
        <taxon>Actinomycetota</taxon>
        <taxon>Actinomycetes</taxon>
        <taxon>Mycobacteriales</taxon>
        <taxon>Nocardiaceae</taxon>
        <taxon>Nocardia</taxon>
    </lineage>
</organism>
<dbReference type="PROSITE" id="PS50902">
    <property type="entry name" value="FLAVODOXIN_LIKE"/>
    <property type="match status" value="1"/>
</dbReference>
<evidence type="ECO:0000313" key="3">
    <source>
        <dbReference type="Proteomes" id="UP000540412"/>
    </source>
</evidence>
<reference evidence="2 3" key="1">
    <citation type="submission" date="2020-08" db="EMBL/GenBank/DDBJ databases">
        <title>Sequencing the genomes of 1000 actinobacteria strains.</title>
        <authorList>
            <person name="Klenk H.-P."/>
        </authorList>
    </citation>
    <scope>NUCLEOTIDE SEQUENCE [LARGE SCALE GENOMIC DNA]</scope>
    <source>
        <strain evidence="2 3">DSM 43582</strain>
    </source>
</reference>
<dbReference type="EC" id="1.3.5.3" evidence="2"/>
<comment type="caution">
    <text evidence="2">The sequence shown here is derived from an EMBL/GenBank/DDBJ whole genome shotgun (WGS) entry which is preliminary data.</text>
</comment>
<dbReference type="AlphaFoldDB" id="A0A7W9PJH6"/>
<proteinExistence type="predicted"/>
<dbReference type="PANTHER" id="PTHR38030">
    <property type="entry name" value="PROTOPORPHYRINOGEN IX DEHYDROGENASE [MENAQUINONE]"/>
    <property type="match status" value="1"/>
</dbReference>
<dbReference type="Gene3D" id="3.40.50.360">
    <property type="match status" value="1"/>
</dbReference>
<accession>A0A7W9PJH6</accession>
<dbReference type="EMBL" id="JACHIT010000002">
    <property type="protein sequence ID" value="MBB5916739.1"/>
    <property type="molecule type" value="Genomic_DNA"/>
</dbReference>
<dbReference type="GO" id="GO:0010181">
    <property type="term" value="F:FMN binding"/>
    <property type="evidence" value="ECO:0007669"/>
    <property type="project" value="InterPro"/>
</dbReference>
<dbReference type="Pfam" id="PF12724">
    <property type="entry name" value="Flavodoxin_5"/>
    <property type="match status" value="1"/>
</dbReference>
<name>A0A7W9PJH6_9NOCA</name>
<feature type="domain" description="Flavodoxin-like" evidence="1">
    <location>
        <begin position="8"/>
        <end position="184"/>
    </location>
</feature>
<evidence type="ECO:0000259" key="1">
    <source>
        <dbReference type="PROSITE" id="PS50902"/>
    </source>
</evidence>
<dbReference type="GO" id="GO:0006783">
    <property type="term" value="P:heme biosynthetic process"/>
    <property type="evidence" value="ECO:0007669"/>
    <property type="project" value="TreeGrafter"/>
</dbReference>
<dbReference type="RefSeq" id="WP_040754116.1">
    <property type="nucleotide sequence ID" value="NZ_JACHIT010000002.1"/>
</dbReference>
<dbReference type="InterPro" id="IPR029039">
    <property type="entry name" value="Flavoprotein-like_sf"/>
</dbReference>
<dbReference type="InterPro" id="IPR052200">
    <property type="entry name" value="Protoporphyrinogen_IX_DH"/>
</dbReference>
<dbReference type="GO" id="GO:0070819">
    <property type="term" value="F:menaquinone-dependent protoporphyrinogen oxidase activity"/>
    <property type="evidence" value="ECO:0007669"/>
    <property type="project" value="TreeGrafter"/>
</dbReference>
<dbReference type="InterPro" id="IPR008254">
    <property type="entry name" value="Flavodoxin/NO_synth"/>
</dbReference>
<dbReference type="InterPro" id="IPR026816">
    <property type="entry name" value="Flavodoxin_dom"/>
</dbReference>
<protein>
    <submittedName>
        <fullName evidence="2">Menaquinone-dependent protoporphyrinogen oxidase</fullName>
        <ecNumber evidence="2">1.3.5.3</ecNumber>
    </submittedName>
</protein>
<dbReference type="SUPFAM" id="SSF52218">
    <property type="entry name" value="Flavoproteins"/>
    <property type="match status" value="1"/>
</dbReference>
<dbReference type="Proteomes" id="UP000540412">
    <property type="component" value="Unassembled WGS sequence"/>
</dbReference>
<keyword evidence="2" id="KW-0560">Oxidoreductase</keyword>
<evidence type="ECO:0000313" key="2">
    <source>
        <dbReference type="EMBL" id="MBB5916739.1"/>
    </source>
</evidence>
<dbReference type="PANTHER" id="PTHR38030:SF2">
    <property type="entry name" value="PROTOPORPHYRINOGEN IX DEHYDROGENASE [QUINONE]"/>
    <property type="match status" value="1"/>
</dbReference>